<dbReference type="NCBIfam" id="TIGR02352">
    <property type="entry name" value="thiamin_ThiO"/>
    <property type="match status" value="1"/>
</dbReference>
<dbReference type="GO" id="GO:0050660">
    <property type="term" value="F:flavin adenine dinucleotide binding"/>
    <property type="evidence" value="ECO:0007669"/>
    <property type="project" value="InterPro"/>
</dbReference>
<dbReference type="InterPro" id="IPR006076">
    <property type="entry name" value="FAD-dep_OxRdtase"/>
</dbReference>
<dbReference type="RefSeq" id="WP_005271861.1">
    <property type="nucleotide sequence ID" value="NZ_ANPE02000201.1"/>
</dbReference>
<gene>
    <name evidence="7" type="ORF">D477_016660</name>
</gene>
<dbReference type="SUPFAM" id="SSF51905">
    <property type="entry name" value="FAD/NAD(P)-binding domain"/>
    <property type="match status" value="1"/>
</dbReference>
<dbReference type="Proteomes" id="UP000010729">
    <property type="component" value="Unassembled WGS sequence"/>
</dbReference>
<dbReference type="PANTHER" id="PTHR13847">
    <property type="entry name" value="SARCOSINE DEHYDROGENASE-RELATED"/>
    <property type="match status" value="1"/>
</dbReference>
<name>N1URP4_9MICC</name>
<dbReference type="PANTHER" id="PTHR13847:SF289">
    <property type="entry name" value="GLYCINE OXIDASE"/>
    <property type="match status" value="1"/>
</dbReference>
<dbReference type="UniPathway" id="UPA00060"/>
<dbReference type="EC" id="1.4.3.19" evidence="5"/>
<keyword evidence="2" id="KW-0784">Thiamine biosynthesis</keyword>
<keyword evidence="3" id="KW-0560">Oxidoreductase</keyword>
<dbReference type="AlphaFoldDB" id="N1URP4"/>
<evidence type="ECO:0000256" key="2">
    <source>
        <dbReference type="ARBA" id="ARBA00022977"/>
    </source>
</evidence>
<comment type="pathway">
    <text evidence="1">Cofactor biosynthesis; thiamine diphosphate biosynthesis.</text>
</comment>
<dbReference type="InterPro" id="IPR012727">
    <property type="entry name" value="Gly_oxidase_ThiO"/>
</dbReference>
<organism evidence="7 8">
    <name type="scientific">Arthrobacter crystallopoietes BAB-32</name>
    <dbReference type="NCBI Taxonomy" id="1246476"/>
    <lineage>
        <taxon>Bacteria</taxon>
        <taxon>Bacillati</taxon>
        <taxon>Actinomycetota</taxon>
        <taxon>Actinomycetes</taxon>
        <taxon>Micrococcales</taxon>
        <taxon>Micrococcaceae</taxon>
        <taxon>Crystallibacter</taxon>
    </lineage>
</organism>
<dbReference type="GO" id="GO:0009229">
    <property type="term" value="P:thiamine diphosphate biosynthetic process"/>
    <property type="evidence" value="ECO:0007669"/>
    <property type="project" value="UniProtKB-UniPathway"/>
</dbReference>
<dbReference type="InterPro" id="IPR036188">
    <property type="entry name" value="FAD/NAD-bd_sf"/>
</dbReference>
<evidence type="ECO:0000256" key="4">
    <source>
        <dbReference type="ARBA" id="ARBA00049872"/>
    </source>
</evidence>
<evidence type="ECO:0000313" key="7">
    <source>
        <dbReference type="EMBL" id="EMY33096.1"/>
    </source>
</evidence>
<feature type="domain" description="FAD dependent oxidoreductase" evidence="6">
    <location>
        <begin position="6"/>
        <end position="358"/>
    </location>
</feature>
<dbReference type="GO" id="GO:0005737">
    <property type="term" value="C:cytoplasm"/>
    <property type="evidence" value="ECO:0007669"/>
    <property type="project" value="TreeGrafter"/>
</dbReference>
<sequence>MAVRKHVAVIGAGVVGLGIAYEALRRGHQVTVVDPSPAAGATFAAAGMLAPVSEHYYQEEQLLALTTESARLYPAFLQGLGPTGHQTNGTLVAGFDAGDRLALEELRRAQLAQGLQVQQLTSREARRLEPGLSPALAGAFLASGDHQIDPRALAAALLAALAEGGAALVRRRATAVVRLPTGEVSGVVLDDGTRIAADETVVANALAAPELDGLPESVRLPLRPVYGDILRLRVPPALRPLVQLTVRGLVRGLPVYLVPREDGTVVIGATSREDGSDAPSAGGVYQLLRDAQALVPAVSELQLEEATCRARPGTPDNAPLLGRITVGGADLPGLLVATGFFRHGVLLTPVAARICADLIDGMTVPAELLQFRPDRFSNSMEGSQR</sequence>
<dbReference type="GO" id="GO:0009228">
    <property type="term" value="P:thiamine biosynthetic process"/>
    <property type="evidence" value="ECO:0007669"/>
    <property type="project" value="UniProtKB-KW"/>
</dbReference>
<evidence type="ECO:0000256" key="1">
    <source>
        <dbReference type="ARBA" id="ARBA00004948"/>
    </source>
</evidence>
<evidence type="ECO:0000313" key="8">
    <source>
        <dbReference type="Proteomes" id="UP000010729"/>
    </source>
</evidence>
<dbReference type="EMBL" id="ANPE02000201">
    <property type="protein sequence ID" value="EMY33096.1"/>
    <property type="molecule type" value="Genomic_DNA"/>
</dbReference>
<evidence type="ECO:0000259" key="6">
    <source>
        <dbReference type="Pfam" id="PF01266"/>
    </source>
</evidence>
<keyword evidence="8" id="KW-1185">Reference proteome</keyword>
<comment type="caution">
    <text evidence="7">The sequence shown here is derived from an EMBL/GenBank/DDBJ whole genome shotgun (WGS) entry which is preliminary data.</text>
</comment>
<comment type="catalytic activity">
    <reaction evidence="4">
        <text>glycine + O2 + H2O = glyoxylate + H2O2 + NH4(+)</text>
        <dbReference type="Rhea" id="RHEA:11532"/>
        <dbReference type="ChEBI" id="CHEBI:15377"/>
        <dbReference type="ChEBI" id="CHEBI:15379"/>
        <dbReference type="ChEBI" id="CHEBI:16240"/>
        <dbReference type="ChEBI" id="CHEBI:28938"/>
        <dbReference type="ChEBI" id="CHEBI:36655"/>
        <dbReference type="ChEBI" id="CHEBI:57305"/>
        <dbReference type="EC" id="1.4.3.19"/>
    </reaction>
</comment>
<evidence type="ECO:0000256" key="5">
    <source>
        <dbReference type="ARBA" id="ARBA00050018"/>
    </source>
</evidence>
<protein>
    <recommendedName>
        <fullName evidence="5">glycine oxidase</fullName>
        <ecNumber evidence="5">1.4.3.19</ecNumber>
    </recommendedName>
</protein>
<dbReference type="Pfam" id="PF01266">
    <property type="entry name" value="DAO"/>
    <property type="match status" value="1"/>
</dbReference>
<dbReference type="SUPFAM" id="SSF54373">
    <property type="entry name" value="FAD-linked reductases, C-terminal domain"/>
    <property type="match status" value="1"/>
</dbReference>
<dbReference type="GO" id="GO:0043799">
    <property type="term" value="F:glycine oxidase activity"/>
    <property type="evidence" value="ECO:0007669"/>
    <property type="project" value="UniProtKB-EC"/>
</dbReference>
<proteinExistence type="predicted"/>
<accession>N1URP4</accession>
<dbReference type="Gene3D" id="3.50.50.60">
    <property type="entry name" value="FAD/NAD(P)-binding domain"/>
    <property type="match status" value="1"/>
</dbReference>
<evidence type="ECO:0000256" key="3">
    <source>
        <dbReference type="ARBA" id="ARBA00023002"/>
    </source>
</evidence>
<dbReference type="Gene3D" id="3.30.9.10">
    <property type="entry name" value="D-Amino Acid Oxidase, subunit A, domain 2"/>
    <property type="match status" value="1"/>
</dbReference>
<reference evidence="7 8" key="1">
    <citation type="journal article" date="2013" name="Genome Announc.">
        <title>Draft Genome Sequence of Arthrobacter crystallopoietes Strain BAB-32, Revealing Genes for Bioremediation.</title>
        <authorList>
            <person name="Joshi M.N."/>
            <person name="Pandit A.S."/>
            <person name="Sharma A."/>
            <person name="Pandya R.V."/>
            <person name="Desai S.M."/>
            <person name="Saxena A.K."/>
            <person name="Bagatharia S.B."/>
        </authorList>
    </citation>
    <scope>NUCLEOTIDE SEQUENCE [LARGE SCALE GENOMIC DNA]</scope>
    <source>
        <strain evidence="7 8">BAB-32</strain>
    </source>
</reference>